<evidence type="ECO:0000256" key="1">
    <source>
        <dbReference type="SAM" id="MobiDB-lite"/>
    </source>
</evidence>
<protein>
    <submittedName>
        <fullName evidence="2">Uncharacterized protein</fullName>
    </submittedName>
</protein>
<accession>A0AAW9S7U5</accession>
<keyword evidence="4" id="KW-1185">Reference proteome</keyword>
<name>A0AAW9S7U5_9BACT</name>
<dbReference type="Proteomes" id="UP001403385">
    <property type="component" value="Unassembled WGS sequence"/>
</dbReference>
<evidence type="ECO:0000313" key="4">
    <source>
        <dbReference type="Proteomes" id="UP001403385"/>
    </source>
</evidence>
<feature type="region of interest" description="Disordered" evidence="1">
    <location>
        <begin position="1"/>
        <end position="30"/>
    </location>
</feature>
<organism evidence="2 4">
    <name type="scientific">Rapidithrix thailandica</name>
    <dbReference type="NCBI Taxonomy" id="413964"/>
    <lineage>
        <taxon>Bacteria</taxon>
        <taxon>Pseudomonadati</taxon>
        <taxon>Bacteroidota</taxon>
        <taxon>Cytophagia</taxon>
        <taxon>Cytophagales</taxon>
        <taxon>Flammeovirgaceae</taxon>
        <taxon>Rapidithrix</taxon>
    </lineage>
</organism>
<dbReference type="RefSeq" id="WP_346820593.1">
    <property type="nucleotide sequence ID" value="NZ_JBDKWZ010000004.1"/>
</dbReference>
<dbReference type="EMBL" id="JBDKWZ010000004">
    <property type="protein sequence ID" value="MEN7547805.1"/>
    <property type="molecule type" value="Genomic_DNA"/>
</dbReference>
<gene>
    <name evidence="2" type="ORF">AAG747_07790</name>
    <name evidence="3" type="ORF">AAG747_07960</name>
</gene>
<evidence type="ECO:0000313" key="2">
    <source>
        <dbReference type="EMBL" id="MEN7547805.1"/>
    </source>
</evidence>
<feature type="compositionally biased region" description="Polar residues" evidence="1">
    <location>
        <begin position="19"/>
        <end position="30"/>
    </location>
</feature>
<sequence length="130" mass="15054">MKKQQRQGKPALKADRNSCVKSKSRPSNTNDFELARRIHYCLSAPSKAKLQNTVLSQCARRQHPVAQRTYYNTISGTTTNPWVLIELMRALHLNIEQLTDPDFYFDDPFKGMQRNALESEIEEKLRLCTL</sequence>
<evidence type="ECO:0000313" key="3">
    <source>
        <dbReference type="EMBL" id="MEN7547839.1"/>
    </source>
</evidence>
<dbReference type="EMBL" id="JBDKWZ010000004">
    <property type="protein sequence ID" value="MEN7547839.1"/>
    <property type="molecule type" value="Genomic_DNA"/>
</dbReference>
<dbReference type="AlphaFoldDB" id="A0AAW9S7U5"/>
<reference evidence="2 4" key="1">
    <citation type="submission" date="2024-04" db="EMBL/GenBank/DDBJ databases">
        <title>Novel genus in family Flammeovirgaceae.</title>
        <authorList>
            <person name="Nguyen T.H."/>
            <person name="Vuong T.Q."/>
            <person name="Le H."/>
            <person name="Kim S.-G."/>
        </authorList>
    </citation>
    <scope>NUCLEOTIDE SEQUENCE [LARGE SCALE GENOMIC DNA]</scope>
    <source>
        <strain evidence="2 4">JCM 23209</strain>
    </source>
</reference>
<comment type="caution">
    <text evidence="2">The sequence shown here is derived from an EMBL/GenBank/DDBJ whole genome shotgun (WGS) entry which is preliminary data.</text>
</comment>
<proteinExistence type="predicted"/>